<protein>
    <submittedName>
        <fullName evidence="1">Uncharacterized protein</fullName>
    </submittedName>
</protein>
<name>A0A6G1GPF9_9PEZI</name>
<organism evidence="1 2">
    <name type="scientific">Aulographum hederae CBS 113979</name>
    <dbReference type="NCBI Taxonomy" id="1176131"/>
    <lineage>
        <taxon>Eukaryota</taxon>
        <taxon>Fungi</taxon>
        <taxon>Dikarya</taxon>
        <taxon>Ascomycota</taxon>
        <taxon>Pezizomycotina</taxon>
        <taxon>Dothideomycetes</taxon>
        <taxon>Pleosporomycetidae</taxon>
        <taxon>Aulographales</taxon>
        <taxon>Aulographaceae</taxon>
    </lineage>
</organism>
<evidence type="ECO:0000313" key="1">
    <source>
        <dbReference type="EMBL" id="KAF1982856.1"/>
    </source>
</evidence>
<reference evidence="1" key="1">
    <citation type="journal article" date="2020" name="Stud. Mycol.">
        <title>101 Dothideomycetes genomes: a test case for predicting lifestyles and emergence of pathogens.</title>
        <authorList>
            <person name="Haridas S."/>
            <person name="Albert R."/>
            <person name="Binder M."/>
            <person name="Bloem J."/>
            <person name="Labutti K."/>
            <person name="Salamov A."/>
            <person name="Andreopoulos B."/>
            <person name="Baker S."/>
            <person name="Barry K."/>
            <person name="Bills G."/>
            <person name="Bluhm B."/>
            <person name="Cannon C."/>
            <person name="Castanera R."/>
            <person name="Culley D."/>
            <person name="Daum C."/>
            <person name="Ezra D."/>
            <person name="Gonzalez J."/>
            <person name="Henrissat B."/>
            <person name="Kuo A."/>
            <person name="Liang C."/>
            <person name="Lipzen A."/>
            <person name="Lutzoni F."/>
            <person name="Magnuson J."/>
            <person name="Mondo S."/>
            <person name="Nolan M."/>
            <person name="Ohm R."/>
            <person name="Pangilinan J."/>
            <person name="Park H.-J."/>
            <person name="Ramirez L."/>
            <person name="Alfaro M."/>
            <person name="Sun H."/>
            <person name="Tritt A."/>
            <person name="Yoshinaga Y."/>
            <person name="Zwiers L.-H."/>
            <person name="Turgeon B."/>
            <person name="Goodwin S."/>
            <person name="Spatafora J."/>
            <person name="Crous P."/>
            <person name="Grigoriev I."/>
        </authorList>
    </citation>
    <scope>NUCLEOTIDE SEQUENCE</scope>
    <source>
        <strain evidence="1">CBS 113979</strain>
    </source>
</reference>
<dbReference type="Proteomes" id="UP000800041">
    <property type="component" value="Unassembled WGS sequence"/>
</dbReference>
<gene>
    <name evidence="1" type="ORF">K402DRAFT_187516</name>
</gene>
<accession>A0A6G1GPF9</accession>
<evidence type="ECO:0000313" key="2">
    <source>
        <dbReference type="Proteomes" id="UP000800041"/>
    </source>
</evidence>
<dbReference type="AlphaFoldDB" id="A0A6G1GPF9"/>
<proteinExistence type="predicted"/>
<dbReference type="EMBL" id="ML977180">
    <property type="protein sequence ID" value="KAF1982856.1"/>
    <property type="molecule type" value="Genomic_DNA"/>
</dbReference>
<sequence>MLQIAYSDILLSTRWWPHQGQNASLTLAMWTSEAARNKTNRERPARGEPVESLPSVAIEELSCRMASHSSFYGFYVLVYLCLRSEAYLARNKTNRESTTSGEAAEPLPGVSTEILPCQVAFRSSCYGFYILIYLCLRPETS</sequence>
<keyword evidence="2" id="KW-1185">Reference proteome</keyword>